<evidence type="ECO:0000313" key="2">
    <source>
        <dbReference type="Proteomes" id="UP001215280"/>
    </source>
</evidence>
<name>A0AAD7N1Q7_9AGAR</name>
<reference evidence="1" key="1">
    <citation type="submission" date="2023-03" db="EMBL/GenBank/DDBJ databases">
        <title>Massive genome expansion in bonnet fungi (Mycena s.s.) driven by repeated elements and novel gene families across ecological guilds.</title>
        <authorList>
            <consortium name="Lawrence Berkeley National Laboratory"/>
            <person name="Harder C.B."/>
            <person name="Miyauchi S."/>
            <person name="Viragh M."/>
            <person name="Kuo A."/>
            <person name="Thoen E."/>
            <person name="Andreopoulos B."/>
            <person name="Lu D."/>
            <person name="Skrede I."/>
            <person name="Drula E."/>
            <person name="Henrissat B."/>
            <person name="Morin E."/>
            <person name="Kohler A."/>
            <person name="Barry K."/>
            <person name="LaButti K."/>
            <person name="Morin E."/>
            <person name="Salamov A."/>
            <person name="Lipzen A."/>
            <person name="Mereny Z."/>
            <person name="Hegedus B."/>
            <person name="Baldrian P."/>
            <person name="Stursova M."/>
            <person name="Weitz H."/>
            <person name="Taylor A."/>
            <person name="Grigoriev I.V."/>
            <person name="Nagy L.G."/>
            <person name="Martin F."/>
            <person name="Kauserud H."/>
        </authorList>
    </citation>
    <scope>NUCLEOTIDE SEQUENCE</scope>
    <source>
        <strain evidence="1">CBHHK188m</strain>
    </source>
</reference>
<organism evidence="1 2">
    <name type="scientific">Mycena maculata</name>
    <dbReference type="NCBI Taxonomy" id="230809"/>
    <lineage>
        <taxon>Eukaryota</taxon>
        <taxon>Fungi</taxon>
        <taxon>Dikarya</taxon>
        <taxon>Basidiomycota</taxon>
        <taxon>Agaricomycotina</taxon>
        <taxon>Agaricomycetes</taxon>
        <taxon>Agaricomycetidae</taxon>
        <taxon>Agaricales</taxon>
        <taxon>Marasmiineae</taxon>
        <taxon>Mycenaceae</taxon>
        <taxon>Mycena</taxon>
    </lineage>
</organism>
<protein>
    <submittedName>
        <fullName evidence="1">Uncharacterized protein</fullName>
    </submittedName>
</protein>
<keyword evidence="2" id="KW-1185">Reference proteome</keyword>
<sequence length="274" mass="29476">MPTAPLDEALERVGLLSASPAHSGLSSRTVPSVLRRLLPVALAPLAPPPFTSPWRANPAAMLVSVSTSLVTVAHNDAQRIRASPFSVSTRSASRQPRLATSSHHITRFFVSFSVAQLCVGALGLASLAPRTSLWLSELRSVGWLRVFPIGPVVALVYGIGRAQAFPLRSALLRCPRCSPGSPDRLGRPFPPQTPHTASSFVPSSFTSRAVGAITRPSGSRAPKVLLLPQSADLRTHANLYLGFKFKLDLNFEETLFISSNFLLVANSWHDDDKS</sequence>
<proteinExistence type="predicted"/>
<comment type="caution">
    <text evidence="1">The sequence shown here is derived from an EMBL/GenBank/DDBJ whole genome shotgun (WGS) entry which is preliminary data.</text>
</comment>
<dbReference type="Proteomes" id="UP001215280">
    <property type="component" value="Unassembled WGS sequence"/>
</dbReference>
<accession>A0AAD7N1Q7</accession>
<evidence type="ECO:0000313" key="1">
    <source>
        <dbReference type="EMBL" id="KAJ7741939.1"/>
    </source>
</evidence>
<dbReference type="EMBL" id="JARJLG010000120">
    <property type="protein sequence ID" value="KAJ7741939.1"/>
    <property type="molecule type" value="Genomic_DNA"/>
</dbReference>
<dbReference type="AlphaFoldDB" id="A0AAD7N1Q7"/>
<gene>
    <name evidence="1" type="ORF">DFH07DRAFT_777872</name>
</gene>